<dbReference type="InterPro" id="IPR011991">
    <property type="entry name" value="ArsR-like_HTH"/>
</dbReference>
<dbReference type="EMBL" id="JBHSDS010000017">
    <property type="protein sequence ID" value="MFC4360305.1"/>
    <property type="molecule type" value="Genomic_DNA"/>
</dbReference>
<dbReference type="InterPro" id="IPR055766">
    <property type="entry name" value="DUF7342"/>
</dbReference>
<feature type="coiled-coil region" evidence="1">
    <location>
        <begin position="95"/>
        <end position="122"/>
    </location>
</feature>
<dbReference type="RefSeq" id="WP_267620333.1">
    <property type="nucleotide sequence ID" value="NZ_JAODIW010000005.1"/>
</dbReference>
<organism evidence="2 3">
    <name type="scientific">Halobium salinum</name>
    <dbReference type="NCBI Taxonomy" id="1364940"/>
    <lineage>
        <taxon>Archaea</taxon>
        <taxon>Methanobacteriati</taxon>
        <taxon>Methanobacteriota</taxon>
        <taxon>Stenosarchaea group</taxon>
        <taxon>Halobacteria</taxon>
        <taxon>Halobacteriales</taxon>
        <taxon>Haloferacaceae</taxon>
        <taxon>Halobium</taxon>
    </lineage>
</organism>
<dbReference type="Proteomes" id="UP001595921">
    <property type="component" value="Unassembled WGS sequence"/>
</dbReference>
<dbReference type="InterPro" id="IPR036388">
    <property type="entry name" value="WH-like_DNA-bd_sf"/>
</dbReference>
<name>A0ABD5PHE7_9EURY</name>
<gene>
    <name evidence="2" type="ORF">ACFO0N_20355</name>
</gene>
<keyword evidence="3" id="KW-1185">Reference proteome</keyword>
<dbReference type="Pfam" id="PF24033">
    <property type="entry name" value="DUF7342"/>
    <property type="match status" value="1"/>
</dbReference>
<dbReference type="Gene3D" id="1.10.10.10">
    <property type="entry name" value="Winged helix-like DNA-binding domain superfamily/Winged helix DNA-binding domain"/>
    <property type="match status" value="1"/>
</dbReference>
<evidence type="ECO:0000256" key="1">
    <source>
        <dbReference type="SAM" id="Coils"/>
    </source>
</evidence>
<keyword evidence="1" id="KW-0175">Coiled coil</keyword>
<proteinExistence type="predicted"/>
<reference evidence="2 3" key="1">
    <citation type="journal article" date="2019" name="Int. J. Syst. Evol. Microbiol.">
        <title>The Global Catalogue of Microorganisms (GCM) 10K type strain sequencing project: providing services to taxonomists for standard genome sequencing and annotation.</title>
        <authorList>
            <consortium name="The Broad Institute Genomics Platform"/>
            <consortium name="The Broad Institute Genome Sequencing Center for Infectious Disease"/>
            <person name="Wu L."/>
            <person name="Ma J."/>
        </authorList>
    </citation>
    <scope>NUCLEOTIDE SEQUENCE [LARGE SCALE GENOMIC DNA]</scope>
    <source>
        <strain evidence="2 3">CGMCC 1.12553</strain>
    </source>
</reference>
<protein>
    <submittedName>
        <fullName evidence="2">Helix-turn-helix domain-containing protein</fullName>
    </submittedName>
</protein>
<evidence type="ECO:0000313" key="3">
    <source>
        <dbReference type="Proteomes" id="UP001595921"/>
    </source>
</evidence>
<comment type="caution">
    <text evidence="2">The sequence shown here is derived from an EMBL/GenBank/DDBJ whole genome shotgun (WGS) entry which is preliminary data.</text>
</comment>
<dbReference type="CDD" id="cd00090">
    <property type="entry name" value="HTH_ARSR"/>
    <property type="match status" value="1"/>
</dbReference>
<accession>A0ABD5PHE7</accession>
<dbReference type="SUPFAM" id="SSF46785">
    <property type="entry name" value="Winged helix' DNA-binding domain"/>
    <property type="match status" value="1"/>
</dbReference>
<dbReference type="AlphaFoldDB" id="A0ABD5PHE7"/>
<evidence type="ECO:0000313" key="2">
    <source>
        <dbReference type="EMBL" id="MFC4360305.1"/>
    </source>
</evidence>
<dbReference type="InterPro" id="IPR036390">
    <property type="entry name" value="WH_DNA-bd_sf"/>
</dbReference>
<sequence>MGAPKRERSPPTSDFSEGLAERLQDAPADERVYRIALELHEPTRVTDVAERADCSKNAARRHLRRLVDIGLLTRVTDNPETFRRNESYFEWRRLNRLSELSNEEYTERLKELLSEHESYQDKYGVEKPDDIDPLNYGDHGDAEQVWLDLNNWEAVRTEIRDLRRSRPDETVDEGVV</sequence>